<keyword evidence="2" id="KW-0813">Transport</keyword>
<dbReference type="SMART" id="SM00918">
    <property type="entry name" value="Lig_chan-Glu_bd"/>
    <property type="match status" value="1"/>
</dbReference>
<evidence type="ECO:0000256" key="3">
    <source>
        <dbReference type="ARBA" id="ARBA00022475"/>
    </source>
</evidence>
<dbReference type="InterPro" id="IPR052192">
    <property type="entry name" value="Insect_Ionotropic_Sensory_Rcpt"/>
</dbReference>
<evidence type="ECO:0000256" key="5">
    <source>
        <dbReference type="ARBA" id="ARBA00022989"/>
    </source>
</evidence>
<feature type="domain" description="Ionotropic glutamate receptor L-glutamate and glycine-binding" evidence="13">
    <location>
        <begin position="15"/>
        <end position="80"/>
    </location>
</feature>
<keyword evidence="5 12" id="KW-1133">Transmembrane helix</keyword>
<keyword evidence="7 12" id="KW-0472">Membrane</keyword>
<dbReference type="GO" id="GO:0005886">
    <property type="term" value="C:plasma membrane"/>
    <property type="evidence" value="ECO:0007669"/>
    <property type="project" value="UniProtKB-SubCell"/>
</dbReference>
<organism evidence="14 15">
    <name type="scientific">Oedothorax gibbosus</name>
    <dbReference type="NCBI Taxonomy" id="931172"/>
    <lineage>
        <taxon>Eukaryota</taxon>
        <taxon>Metazoa</taxon>
        <taxon>Ecdysozoa</taxon>
        <taxon>Arthropoda</taxon>
        <taxon>Chelicerata</taxon>
        <taxon>Arachnida</taxon>
        <taxon>Araneae</taxon>
        <taxon>Araneomorphae</taxon>
        <taxon>Entelegynae</taxon>
        <taxon>Araneoidea</taxon>
        <taxon>Linyphiidae</taxon>
        <taxon>Erigoninae</taxon>
        <taxon>Oedothorax</taxon>
    </lineage>
</organism>
<keyword evidence="3" id="KW-1003">Cell membrane</keyword>
<dbReference type="AlphaFoldDB" id="A0AAV6UN49"/>
<dbReference type="Proteomes" id="UP000827092">
    <property type="component" value="Unassembled WGS sequence"/>
</dbReference>
<keyword evidence="4 12" id="KW-0812">Transmembrane</keyword>
<dbReference type="InterPro" id="IPR019594">
    <property type="entry name" value="Glu/Gly-bd"/>
</dbReference>
<reference evidence="14 15" key="1">
    <citation type="journal article" date="2022" name="Nat. Ecol. Evol.">
        <title>A masculinizing supergene underlies an exaggerated male reproductive morph in a spider.</title>
        <authorList>
            <person name="Hendrickx F."/>
            <person name="De Corte Z."/>
            <person name="Sonet G."/>
            <person name="Van Belleghem S.M."/>
            <person name="Kostlbacher S."/>
            <person name="Vangestel C."/>
        </authorList>
    </citation>
    <scope>NUCLEOTIDE SEQUENCE [LARGE SCALE GENOMIC DNA]</scope>
    <source>
        <strain evidence="14">W744_W776</strain>
    </source>
</reference>
<keyword evidence="11" id="KW-0407">Ion channel</keyword>
<evidence type="ECO:0000256" key="1">
    <source>
        <dbReference type="ARBA" id="ARBA00004651"/>
    </source>
</evidence>
<evidence type="ECO:0000259" key="13">
    <source>
        <dbReference type="SMART" id="SM00918"/>
    </source>
</evidence>
<dbReference type="Pfam" id="PF10613">
    <property type="entry name" value="Lig_chan-Glu_bd"/>
    <property type="match status" value="1"/>
</dbReference>
<sequence length="426" mass="47775">MKFPDIIKVAVKQVPGVCELGVDAVGRTIFTGTRGYEARLLNLLSAIFNFQYQLVQPADGQWGGKTKDGNYSGMMGMLQRGEVSMAMCDLAITLDREAVVDFTIPHDIHRLVFATRLPRPKPKFITFLLPFSAEAWYMALVLLLVMPLIWRALLSVKYPMSKLYSDVFLSFLKGSIRIRLATLSDHILVYNWFCQGVVFALSYSAVLLSFLTLPLMESIVRDIPSLVNAVVAGSYRCMVFKGTVVMPSIREERNMAAIKLIAEAIERNNWYVDPTADGVRAAIDAGDTAVISSEVFFNDHFRDSVAISEDSFFGVRIGIGLSKDFCCKKELDRKITRILYAGFIEKFRHDARYVGHSLAGSMETKGTKFGELKALKVEDMVGAFCILIIGYAISLVVLLAEIFLVEMKKYILLKQARRSALKKHRK</sequence>
<keyword evidence="10" id="KW-1071">Ligand-gated ion channel</keyword>
<evidence type="ECO:0000256" key="7">
    <source>
        <dbReference type="ARBA" id="ARBA00023136"/>
    </source>
</evidence>
<feature type="transmembrane region" description="Helical" evidence="12">
    <location>
        <begin position="124"/>
        <end position="150"/>
    </location>
</feature>
<evidence type="ECO:0000256" key="9">
    <source>
        <dbReference type="ARBA" id="ARBA00023180"/>
    </source>
</evidence>
<proteinExistence type="predicted"/>
<comment type="subcellular location">
    <subcellularLocation>
        <location evidence="1">Cell membrane</location>
        <topology evidence="1">Multi-pass membrane protein</topology>
    </subcellularLocation>
</comment>
<dbReference type="PANTHER" id="PTHR42643:SF24">
    <property type="entry name" value="IONOTROPIC RECEPTOR 60A"/>
    <property type="match status" value="1"/>
</dbReference>
<dbReference type="PANTHER" id="PTHR42643">
    <property type="entry name" value="IONOTROPIC RECEPTOR 20A-RELATED"/>
    <property type="match status" value="1"/>
</dbReference>
<keyword evidence="6" id="KW-0406">Ion transport</keyword>
<comment type="caution">
    <text evidence="14">The sequence shown here is derived from an EMBL/GenBank/DDBJ whole genome shotgun (WGS) entry which is preliminary data.</text>
</comment>
<evidence type="ECO:0000256" key="2">
    <source>
        <dbReference type="ARBA" id="ARBA00022448"/>
    </source>
</evidence>
<keyword evidence="15" id="KW-1185">Reference proteome</keyword>
<dbReference type="SUPFAM" id="SSF53850">
    <property type="entry name" value="Periplasmic binding protein-like II"/>
    <property type="match status" value="1"/>
</dbReference>
<name>A0AAV6UN49_9ARAC</name>
<evidence type="ECO:0000256" key="12">
    <source>
        <dbReference type="SAM" id="Phobius"/>
    </source>
</evidence>
<keyword evidence="9" id="KW-0325">Glycoprotein</keyword>
<evidence type="ECO:0000256" key="8">
    <source>
        <dbReference type="ARBA" id="ARBA00023170"/>
    </source>
</evidence>
<feature type="transmembrane region" description="Helical" evidence="12">
    <location>
        <begin position="189"/>
        <end position="211"/>
    </location>
</feature>
<dbReference type="EMBL" id="JAFNEN010000344">
    <property type="protein sequence ID" value="KAG8185154.1"/>
    <property type="molecule type" value="Genomic_DNA"/>
</dbReference>
<evidence type="ECO:0000313" key="14">
    <source>
        <dbReference type="EMBL" id="KAG8185154.1"/>
    </source>
</evidence>
<evidence type="ECO:0000256" key="6">
    <source>
        <dbReference type="ARBA" id="ARBA00023065"/>
    </source>
</evidence>
<keyword evidence="8" id="KW-0675">Receptor</keyword>
<evidence type="ECO:0000256" key="10">
    <source>
        <dbReference type="ARBA" id="ARBA00023286"/>
    </source>
</evidence>
<accession>A0AAV6UN49</accession>
<protein>
    <recommendedName>
        <fullName evidence="13">Ionotropic glutamate receptor L-glutamate and glycine-binding domain-containing protein</fullName>
    </recommendedName>
</protein>
<evidence type="ECO:0000256" key="11">
    <source>
        <dbReference type="ARBA" id="ARBA00023303"/>
    </source>
</evidence>
<dbReference type="Gene3D" id="3.40.190.10">
    <property type="entry name" value="Periplasmic binding protein-like II"/>
    <property type="match status" value="1"/>
</dbReference>
<gene>
    <name evidence="14" type="ORF">JTE90_005133</name>
</gene>
<evidence type="ECO:0000256" key="4">
    <source>
        <dbReference type="ARBA" id="ARBA00022692"/>
    </source>
</evidence>
<evidence type="ECO:0000313" key="15">
    <source>
        <dbReference type="Proteomes" id="UP000827092"/>
    </source>
</evidence>
<feature type="transmembrane region" description="Helical" evidence="12">
    <location>
        <begin position="381"/>
        <end position="405"/>
    </location>
</feature>
<dbReference type="GO" id="GO:0015276">
    <property type="term" value="F:ligand-gated monoatomic ion channel activity"/>
    <property type="evidence" value="ECO:0007669"/>
    <property type="project" value="InterPro"/>
</dbReference>